<evidence type="ECO:0000313" key="3">
    <source>
        <dbReference type="EMBL" id="MBC6446225.1"/>
    </source>
</evidence>
<evidence type="ECO:0000313" key="4">
    <source>
        <dbReference type="Proteomes" id="UP000734823"/>
    </source>
</evidence>
<accession>A0ABR7L0K9</accession>
<dbReference type="Pfam" id="PF09925">
    <property type="entry name" value="DUF2157"/>
    <property type="match status" value="1"/>
</dbReference>
<feature type="transmembrane region" description="Helical" evidence="1">
    <location>
        <begin position="260"/>
        <end position="278"/>
    </location>
</feature>
<organism evidence="3 4">
    <name type="scientific">Actinokineospora xionganensis</name>
    <dbReference type="NCBI Taxonomy" id="2684470"/>
    <lineage>
        <taxon>Bacteria</taxon>
        <taxon>Bacillati</taxon>
        <taxon>Actinomycetota</taxon>
        <taxon>Actinomycetes</taxon>
        <taxon>Pseudonocardiales</taxon>
        <taxon>Pseudonocardiaceae</taxon>
        <taxon>Actinokineospora</taxon>
    </lineage>
</organism>
<feature type="transmembrane region" description="Helical" evidence="1">
    <location>
        <begin position="236"/>
        <end position="253"/>
    </location>
</feature>
<name>A0ABR7L0K9_9PSEU</name>
<dbReference type="EMBL" id="JABVED010000001">
    <property type="protein sequence ID" value="MBC6446225.1"/>
    <property type="molecule type" value="Genomic_DNA"/>
</dbReference>
<feature type="transmembrane region" description="Helical" evidence="1">
    <location>
        <begin position="284"/>
        <end position="306"/>
    </location>
</feature>
<reference evidence="3 4" key="1">
    <citation type="submission" date="2020-06" db="EMBL/GenBank/DDBJ databases">
        <title>Actinokineospora xiongansis sp. nov., isolated from soil of Baiyangdian.</title>
        <authorList>
            <person name="Zhang X."/>
        </authorList>
    </citation>
    <scope>NUCLEOTIDE SEQUENCE [LARGE SCALE GENOMIC DNA]</scope>
    <source>
        <strain evidence="3 4">HBU206404</strain>
    </source>
</reference>
<protein>
    <submittedName>
        <fullName evidence="3">DUF2157 domain-containing protein</fullName>
    </submittedName>
</protein>
<feature type="transmembrane region" description="Helical" evidence="1">
    <location>
        <begin position="47"/>
        <end position="65"/>
    </location>
</feature>
<keyword evidence="1" id="KW-1133">Transmembrane helix</keyword>
<dbReference type="Proteomes" id="UP000734823">
    <property type="component" value="Unassembled WGS sequence"/>
</dbReference>
<feature type="transmembrane region" description="Helical" evidence="1">
    <location>
        <begin position="145"/>
        <end position="173"/>
    </location>
</feature>
<feature type="transmembrane region" description="Helical" evidence="1">
    <location>
        <begin position="77"/>
        <end position="95"/>
    </location>
</feature>
<feature type="transmembrane region" description="Helical" evidence="1">
    <location>
        <begin position="211"/>
        <end position="230"/>
    </location>
</feature>
<feature type="transmembrane region" description="Helical" evidence="1">
    <location>
        <begin position="185"/>
        <end position="204"/>
    </location>
</feature>
<keyword evidence="1" id="KW-0472">Membrane</keyword>
<dbReference type="InterPro" id="IPR018677">
    <property type="entry name" value="DUF2157"/>
</dbReference>
<keyword evidence="4" id="KW-1185">Reference proteome</keyword>
<feature type="transmembrane region" description="Helical" evidence="1">
    <location>
        <begin position="115"/>
        <end position="133"/>
    </location>
</feature>
<comment type="caution">
    <text evidence="3">The sequence shown here is derived from an EMBL/GenBank/DDBJ whole genome shotgun (WGS) entry which is preliminary data.</text>
</comment>
<feature type="domain" description="DUF2157" evidence="2">
    <location>
        <begin position="15"/>
        <end position="148"/>
    </location>
</feature>
<gene>
    <name evidence="3" type="ORF">GPZ80_03430</name>
</gene>
<sequence length="310" mass="30845">MATTLTPEQDAALAKLVADGVLTAGQRDAVRGALTVDSGVPRRVAEVLGYLGGGLVLAGTALLIGTSWEELSRGARIAVLLVSAAVLPAAGILIAGGPQGMRPRVGTARTRVAGVLFGLTAVVGGITAATIATSHEGLWATATMLVLAGCGYLALPSLTCLAVAAVGSVAVAWQVVVELLDADAPWLAGTLILIGAAWGALTVAGVMRPAWAGYTVAAGIALIGAQVPLGSSEWTAWGYLLTAAVAVAGLLAYRLTRSPVLLAAGVVGFTLAVPEAIWDWTGGSVGGAAIVLIAGAVLLALGGLSLRLRH</sequence>
<evidence type="ECO:0000259" key="2">
    <source>
        <dbReference type="Pfam" id="PF09925"/>
    </source>
</evidence>
<dbReference type="RefSeq" id="WP_187218254.1">
    <property type="nucleotide sequence ID" value="NZ_JABVED010000001.1"/>
</dbReference>
<evidence type="ECO:0000256" key="1">
    <source>
        <dbReference type="SAM" id="Phobius"/>
    </source>
</evidence>
<proteinExistence type="predicted"/>
<keyword evidence="1" id="KW-0812">Transmembrane</keyword>